<dbReference type="SUPFAM" id="SSF50978">
    <property type="entry name" value="WD40 repeat-like"/>
    <property type="match status" value="1"/>
</dbReference>
<dbReference type="FunCoup" id="A0A286UDL2">
    <property type="interactions" value="781"/>
</dbReference>
<dbReference type="Pfam" id="PF08149">
    <property type="entry name" value="BING4CT"/>
    <property type="match status" value="1"/>
</dbReference>
<evidence type="ECO:0000256" key="8">
    <source>
        <dbReference type="PROSITE-ProRule" id="PRU00221"/>
    </source>
</evidence>
<feature type="repeat" description="WD" evidence="8">
    <location>
        <begin position="363"/>
        <end position="406"/>
    </location>
</feature>
<feature type="compositionally biased region" description="Polar residues" evidence="9">
    <location>
        <begin position="62"/>
        <end position="71"/>
    </location>
</feature>
<dbReference type="InterPro" id="IPR001680">
    <property type="entry name" value="WD40_rpt"/>
</dbReference>
<dbReference type="GO" id="GO:0000462">
    <property type="term" value="P:maturation of SSU-rRNA from tricistronic rRNA transcript (SSU-rRNA, 5.8S rRNA, LSU-rRNA)"/>
    <property type="evidence" value="ECO:0007669"/>
    <property type="project" value="TreeGrafter"/>
</dbReference>
<keyword evidence="6" id="KW-0539">Nucleus</keyword>
<evidence type="ECO:0000256" key="7">
    <source>
        <dbReference type="ARBA" id="ARBA00076453"/>
    </source>
</evidence>
<dbReference type="GO" id="GO:0030686">
    <property type="term" value="C:90S preribosome"/>
    <property type="evidence" value="ECO:0007669"/>
    <property type="project" value="TreeGrafter"/>
</dbReference>
<dbReference type="InParanoid" id="A0A286UDL2"/>
<dbReference type="InterPro" id="IPR036322">
    <property type="entry name" value="WD40_repeat_dom_sf"/>
</dbReference>
<evidence type="ECO:0000256" key="5">
    <source>
        <dbReference type="ARBA" id="ARBA00022737"/>
    </source>
</evidence>
<dbReference type="SMART" id="SM01033">
    <property type="entry name" value="BING4CT"/>
    <property type="match status" value="1"/>
</dbReference>
<feature type="compositionally biased region" description="Acidic residues" evidence="9">
    <location>
        <begin position="577"/>
        <end position="596"/>
    </location>
</feature>
<evidence type="ECO:0000256" key="6">
    <source>
        <dbReference type="ARBA" id="ARBA00023242"/>
    </source>
</evidence>
<dbReference type="AlphaFoldDB" id="A0A286UDL2"/>
<evidence type="ECO:0000256" key="1">
    <source>
        <dbReference type="ARBA" id="ARBA00004099"/>
    </source>
</evidence>
<feature type="region of interest" description="Disordered" evidence="9">
    <location>
        <begin position="528"/>
        <end position="550"/>
    </location>
</feature>
<comment type="subcellular location">
    <subcellularLocation>
        <location evidence="2">Nucleus</location>
        <location evidence="2">Nucleolus</location>
    </subcellularLocation>
</comment>
<dbReference type="InterPro" id="IPR019775">
    <property type="entry name" value="WD40_repeat_CS"/>
</dbReference>
<keyword evidence="3" id="KW-0698">rRNA processing</keyword>
<name>A0A286UDL2_9AGAM</name>
<dbReference type="OrthoDB" id="10251154at2759"/>
<evidence type="ECO:0000256" key="9">
    <source>
        <dbReference type="SAM" id="MobiDB-lite"/>
    </source>
</evidence>
<evidence type="ECO:0000256" key="4">
    <source>
        <dbReference type="ARBA" id="ARBA00022574"/>
    </source>
</evidence>
<dbReference type="InterPro" id="IPR015943">
    <property type="entry name" value="WD40/YVTN_repeat-like_dom_sf"/>
</dbReference>
<gene>
    <name evidence="11" type="ORF">PNOK_0616900</name>
</gene>
<protein>
    <recommendedName>
        <fullName evidence="7">U three protein 7</fullName>
    </recommendedName>
</protein>
<dbReference type="Pfam" id="PF00400">
    <property type="entry name" value="WD40"/>
    <property type="match status" value="1"/>
</dbReference>
<dbReference type="PANTHER" id="PTHR14085">
    <property type="entry name" value="WD-REPEAT PROTEIN BING4"/>
    <property type="match status" value="1"/>
</dbReference>
<dbReference type="FunFam" id="2.130.10.10:FF:000378">
    <property type="entry name" value="U3 small nucleolar RNA-associated protein 7"/>
    <property type="match status" value="1"/>
</dbReference>
<dbReference type="PROSITE" id="PS00678">
    <property type="entry name" value="WD_REPEATS_1"/>
    <property type="match status" value="1"/>
</dbReference>
<proteinExistence type="predicted"/>
<comment type="caution">
    <text evidence="11">The sequence shown here is derived from an EMBL/GenBank/DDBJ whole genome shotgun (WGS) entry which is preliminary data.</text>
</comment>
<dbReference type="Gene3D" id="2.130.10.10">
    <property type="entry name" value="YVTN repeat-like/Quinoprotein amine dehydrogenase"/>
    <property type="match status" value="2"/>
</dbReference>
<keyword evidence="4 8" id="KW-0853">WD repeat</keyword>
<feature type="region of interest" description="Disordered" evidence="9">
    <location>
        <begin position="46"/>
        <end position="135"/>
    </location>
</feature>
<dbReference type="PROSITE" id="PS50294">
    <property type="entry name" value="WD_REPEATS_REGION"/>
    <property type="match status" value="1"/>
</dbReference>
<dbReference type="PROSITE" id="PS50082">
    <property type="entry name" value="WD_REPEATS_2"/>
    <property type="match status" value="1"/>
</dbReference>
<evidence type="ECO:0000256" key="3">
    <source>
        <dbReference type="ARBA" id="ARBA00022552"/>
    </source>
</evidence>
<feature type="region of interest" description="Disordered" evidence="9">
    <location>
        <begin position="570"/>
        <end position="608"/>
    </location>
</feature>
<dbReference type="InterPro" id="IPR040315">
    <property type="entry name" value="WDR46/Utp7"/>
</dbReference>
<organism evidence="11 12">
    <name type="scientific">Pyrrhoderma noxium</name>
    <dbReference type="NCBI Taxonomy" id="2282107"/>
    <lineage>
        <taxon>Eukaryota</taxon>
        <taxon>Fungi</taxon>
        <taxon>Dikarya</taxon>
        <taxon>Basidiomycota</taxon>
        <taxon>Agaricomycotina</taxon>
        <taxon>Agaricomycetes</taxon>
        <taxon>Hymenochaetales</taxon>
        <taxon>Hymenochaetaceae</taxon>
        <taxon>Pyrrhoderma</taxon>
    </lineage>
</organism>
<evidence type="ECO:0000313" key="12">
    <source>
        <dbReference type="Proteomes" id="UP000217199"/>
    </source>
</evidence>
<evidence type="ECO:0000259" key="10">
    <source>
        <dbReference type="SMART" id="SM01033"/>
    </source>
</evidence>
<feature type="compositionally biased region" description="Polar residues" evidence="9">
    <location>
        <begin position="91"/>
        <end position="114"/>
    </location>
</feature>
<comment type="function">
    <text evidence="1">Involved in nucleolar processing of pre-18S ribosomal RNA.</text>
</comment>
<dbReference type="STRING" id="2282107.A0A286UDL2"/>
<feature type="compositionally biased region" description="Basic residues" evidence="9">
    <location>
        <begin position="122"/>
        <end position="132"/>
    </location>
</feature>
<evidence type="ECO:0000256" key="2">
    <source>
        <dbReference type="ARBA" id="ARBA00004604"/>
    </source>
</evidence>
<dbReference type="Proteomes" id="UP000217199">
    <property type="component" value="Unassembled WGS sequence"/>
</dbReference>
<dbReference type="PANTHER" id="PTHR14085:SF3">
    <property type="entry name" value="WD REPEAT-CONTAINING PROTEIN 46"/>
    <property type="match status" value="1"/>
</dbReference>
<accession>A0A286UDL2</accession>
<keyword evidence="5" id="KW-0677">Repeat</keyword>
<dbReference type="InterPro" id="IPR012952">
    <property type="entry name" value="BING4_C_dom"/>
</dbReference>
<dbReference type="SMART" id="SM00320">
    <property type="entry name" value="WD40"/>
    <property type="match status" value="5"/>
</dbReference>
<keyword evidence="12" id="KW-1185">Reference proteome</keyword>
<feature type="domain" description="BING4 C-terminal" evidence="10">
    <location>
        <begin position="454"/>
        <end position="533"/>
    </location>
</feature>
<sequence length="608" mass="66909">MDSSETWKCRGIRKFLLGRVDTQAYRGTEKERRIFRSTSMEALIAQADAIRPVQKQNKRRSFSGSGPSNATTKHKKSHSSSKDHASSSSKVTVQDSKTLTSIQSSTSLPRSLQSKDPLPKGIKTHGHIKNRKLRLELDKRAEHTARAKALREDAELLTEATGTDAGRIETEGELERAWRLGQSDIGKVVGSEAARQQKEYKLDGGPYRARYTRNGRHLAIVGRLGHVATFDWQTGTMHAELQLRETCRDITYLHDQSFFAVAQKKYVYIYDKNGVEIHKLSNHVEPERLEFLPYHWLLASVGHGGHLKYQDTSTGQLVAAHRTGNGSATALAQNNHTAVIHVGHSSGRVTLWTPNQGHAAVTLQAHRGGVTGISIDPSDGGKYMATTGVDGEVKVWDIRTWNIVRQWTSRGGGGEVEWSAKGTLAVASGGTVNTYNSPHVHTPFPSNTKSPPPLYLTHPIPSRPLTALRFCPFTDMLTIGHSKGLSSILIPGSGEPHFDSSEADPYENSRRRREREVRGLLDKLSPELITVNGPAPGSLVPTPKLTLPGGEGKVPEVPFAQMPRMDRLKVAGKYDLTEEPESDEEVGGDEKDDGEMESAMGKGRKRKS</sequence>
<reference evidence="11 12" key="1">
    <citation type="journal article" date="2017" name="Mol. Ecol.">
        <title>Comparative and population genomic landscape of Phellinus noxius: A hypervariable fungus causing root rot in trees.</title>
        <authorList>
            <person name="Chung C.L."/>
            <person name="Lee T.J."/>
            <person name="Akiba M."/>
            <person name="Lee H.H."/>
            <person name="Kuo T.H."/>
            <person name="Liu D."/>
            <person name="Ke H.M."/>
            <person name="Yokoi T."/>
            <person name="Roa M.B."/>
            <person name="Lu M.J."/>
            <person name="Chang Y.Y."/>
            <person name="Ann P.J."/>
            <person name="Tsai J.N."/>
            <person name="Chen C.Y."/>
            <person name="Tzean S.S."/>
            <person name="Ota Y."/>
            <person name="Hattori T."/>
            <person name="Sahashi N."/>
            <person name="Liou R.F."/>
            <person name="Kikuchi T."/>
            <person name="Tsai I.J."/>
        </authorList>
    </citation>
    <scope>NUCLEOTIDE SEQUENCE [LARGE SCALE GENOMIC DNA]</scope>
    <source>
        <strain evidence="11 12">FFPRI411160</strain>
    </source>
</reference>
<evidence type="ECO:0000313" key="11">
    <source>
        <dbReference type="EMBL" id="PAV17683.1"/>
    </source>
</evidence>
<dbReference type="GO" id="GO:0032040">
    <property type="term" value="C:small-subunit processome"/>
    <property type="evidence" value="ECO:0007669"/>
    <property type="project" value="TreeGrafter"/>
</dbReference>
<feature type="region of interest" description="Disordered" evidence="9">
    <location>
        <begin position="492"/>
        <end position="515"/>
    </location>
</feature>
<dbReference type="EMBL" id="NBII01000006">
    <property type="protein sequence ID" value="PAV17683.1"/>
    <property type="molecule type" value="Genomic_DNA"/>
</dbReference>